<dbReference type="AlphaFoldDB" id="A0A6I2KUR3"/>
<keyword evidence="3" id="KW-1185">Reference proteome</keyword>
<evidence type="ECO:0000256" key="1">
    <source>
        <dbReference type="SAM" id="SignalP"/>
    </source>
</evidence>
<dbReference type="Proteomes" id="UP000433309">
    <property type="component" value="Unassembled WGS sequence"/>
</dbReference>
<evidence type="ECO:0000313" key="3">
    <source>
        <dbReference type="Proteomes" id="UP000433309"/>
    </source>
</evidence>
<feature type="signal peptide" evidence="1">
    <location>
        <begin position="1"/>
        <end position="22"/>
    </location>
</feature>
<reference evidence="2 3" key="1">
    <citation type="submission" date="2019-11" db="EMBL/GenBank/DDBJ databases">
        <title>Novel species isolated from a subtropical stream in China.</title>
        <authorList>
            <person name="Lu H."/>
        </authorList>
    </citation>
    <scope>NUCLEOTIDE SEQUENCE [LARGE SCALE GENOMIC DNA]</scope>
    <source>
        <strain evidence="2 3">FT80W</strain>
    </source>
</reference>
<dbReference type="RefSeq" id="WP_154374322.1">
    <property type="nucleotide sequence ID" value="NZ_WKJK01000003.1"/>
</dbReference>
<name>A0A6I2KUR3_9BURK</name>
<dbReference type="Pfam" id="PF09912">
    <property type="entry name" value="DUF2141"/>
    <property type="match status" value="1"/>
</dbReference>
<gene>
    <name evidence="2" type="ORF">GJ699_06500</name>
</gene>
<dbReference type="EMBL" id="WKJK01000003">
    <property type="protein sequence ID" value="MRW89628.1"/>
    <property type="molecule type" value="Genomic_DNA"/>
</dbReference>
<keyword evidence="1" id="KW-0732">Signal</keyword>
<comment type="caution">
    <text evidence="2">The sequence shown here is derived from an EMBL/GenBank/DDBJ whole genome shotgun (WGS) entry which is preliminary data.</text>
</comment>
<feature type="chain" id="PRO_5026070845" evidence="1">
    <location>
        <begin position="23"/>
        <end position="139"/>
    </location>
</feature>
<proteinExistence type="predicted"/>
<evidence type="ECO:0000313" key="2">
    <source>
        <dbReference type="EMBL" id="MRW89628.1"/>
    </source>
</evidence>
<dbReference type="InterPro" id="IPR018673">
    <property type="entry name" value="DUF2141"/>
</dbReference>
<protein>
    <submittedName>
        <fullName evidence="2">DUF2141 domain-containing protein</fullName>
    </submittedName>
</protein>
<accession>A0A6I2KUR3</accession>
<sequence>MTKLIIAALFTALFTAALPAFAADLTIQVDGVASDQGQVMVAVFNSADTFPSKALRAVTVPARSGKVQLRIDGLPAGEYALAVYHDANGNGKLDRNLMGMPTEDYGFSNNALGKRGAPSYADARIVLPDGGATTSVNLH</sequence>
<organism evidence="2 3">
    <name type="scientific">Duganella guangzhouensis</name>
    <dbReference type="NCBI Taxonomy" id="2666084"/>
    <lineage>
        <taxon>Bacteria</taxon>
        <taxon>Pseudomonadati</taxon>
        <taxon>Pseudomonadota</taxon>
        <taxon>Betaproteobacteria</taxon>
        <taxon>Burkholderiales</taxon>
        <taxon>Oxalobacteraceae</taxon>
        <taxon>Telluria group</taxon>
        <taxon>Duganella</taxon>
    </lineage>
</organism>